<feature type="region of interest" description="Disordered" evidence="1">
    <location>
        <begin position="427"/>
        <end position="475"/>
    </location>
</feature>
<evidence type="ECO:0000256" key="1">
    <source>
        <dbReference type="SAM" id="MobiDB-lite"/>
    </source>
</evidence>
<organism evidence="2 3">
    <name type="scientific">Suillus luteus UH-Slu-Lm8-n1</name>
    <dbReference type="NCBI Taxonomy" id="930992"/>
    <lineage>
        <taxon>Eukaryota</taxon>
        <taxon>Fungi</taxon>
        <taxon>Dikarya</taxon>
        <taxon>Basidiomycota</taxon>
        <taxon>Agaricomycotina</taxon>
        <taxon>Agaricomycetes</taxon>
        <taxon>Agaricomycetidae</taxon>
        <taxon>Boletales</taxon>
        <taxon>Suillineae</taxon>
        <taxon>Suillaceae</taxon>
        <taxon>Suillus</taxon>
    </lineage>
</organism>
<accession>A0A0D0AWS7</accession>
<gene>
    <name evidence="2" type="ORF">CY34DRAFT_108505</name>
</gene>
<reference evidence="2 3" key="1">
    <citation type="submission" date="2014-04" db="EMBL/GenBank/DDBJ databases">
        <authorList>
            <consortium name="DOE Joint Genome Institute"/>
            <person name="Kuo A."/>
            <person name="Ruytinx J."/>
            <person name="Rineau F."/>
            <person name="Colpaert J."/>
            <person name="Kohler A."/>
            <person name="Nagy L.G."/>
            <person name="Floudas D."/>
            <person name="Copeland A."/>
            <person name="Barry K.W."/>
            <person name="Cichocki N."/>
            <person name="Veneault-Fourrey C."/>
            <person name="LaButti K."/>
            <person name="Lindquist E.A."/>
            <person name="Lipzen A."/>
            <person name="Lundell T."/>
            <person name="Morin E."/>
            <person name="Murat C."/>
            <person name="Sun H."/>
            <person name="Tunlid A."/>
            <person name="Henrissat B."/>
            <person name="Grigoriev I.V."/>
            <person name="Hibbett D.S."/>
            <person name="Martin F."/>
            <person name="Nordberg H.P."/>
            <person name="Cantor M.N."/>
            <person name="Hua S.X."/>
        </authorList>
    </citation>
    <scope>NUCLEOTIDE SEQUENCE [LARGE SCALE GENOMIC DNA]</scope>
    <source>
        <strain evidence="2 3">UH-Slu-Lm8-n1</strain>
    </source>
</reference>
<sequence>MPAAQWTTTEQYNWLQEQLPEYIALYSEDKDYTHFWAKTHLYWFRIWPEQAALFPDIPTETAPMPEQQAAELAAEQRHKVTWFHWQTNASKKNCGLKKEVSIFETTLLPKSCAKSVEEIYMDMVYDEWIKPLVKAEQEADEAKKEVREKYDKQKKVRKDMLGDKDSDNDESNADDIVKAPNKHNPLLPDIGDDDKTKDLGGCKNDETQDAEGDTEDAEEDAEDGEESNKGQDGFASSSTGITDASPLNELNQSAFYSGAQFDVSIEQAQPDASLENAWHNIATMPPNPISVLQSSVPGPMIDLVSSFSHVNLMAMGYFGTDNTQNSFPPAFGSSAPSFTNANSTIGGRYDTQYDTHSWNLTNSESQGWEMCSLSSFLSSPISAERSTTMADQDEALPLFTHQSPILPAANPPAPNEETQDLADTHTGAGLAKSKCKSKLKQPTAAKVKHNSAMEPTPTITPTNTAKPKAKQKARPVAESSAITEMSRAAADEGNTLVHLTGINTTTPKQNPVAQCASKQVPIRSKHNEVADAIGSDGLTFVGIAKEKTSVSEDVVATLKLTKCLANEGIVLAKKRRMKA</sequence>
<protein>
    <submittedName>
        <fullName evidence="2">Uncharacterized protein</fullName>
    </submittedName>
</protein>
<proteinExistence type="predicted"/>
<dbReference type="AlphaFoldDB" id="A0A0D0AWS7"/>
<dbReference type="EMBL" id="KN835372">
    <property type="protein sequence ID" value="KIK38832.1"/>
    <property type="molecule type" value="Genomic_DNA"/>
</dbReference>
<evidence type="ECO:0000313" key="3">
    <source>
        <dbReference type="Proteomes" id="UP000054485"/>
    </source>
</evidence>
<feature type="compositionally biased region" description="Basic and acidic residues" evidence="1">
    <location>
        <begin position="140"/>
        <end position="165"/>
    </location>
</feature>
<dbReference type="HOGENOM" id="CLU_471066_0_0_1"/>
<dbReference type="STRING" id="930992.A0A0D0AWS7"/>
<keyword evidence="3" id="KW-1185">Reference proteome</keyword>
<dbReference type="InParanoid" id="A0A0D0AWS7"/>
<evidence type="ECO:0000313" key="2">
    <source>
        <dbReference type="EMBL" id="KIK38832.1"/>
    </source>
</evidence>
<feature type="compositionally biased region" description="Acidic residues" evidence="1">
    <location>
        <begin position="207"/>
        <end position="225"/>
    </location>
</feature>
<feature type="compositionally biased region" description="Basic and acidic residues" evidence="1">
    <location>
        <begin position="193"/>
        <end position="206"/>
    </location>
</feature>
<feature type="region of interest" description="Disordered" evidence="1">
    <location>
        <begin position="140"/>
        <end position="245"/>
    </location>
</feature>
<dbReference type="OrthoDB" id="2684399at2759"/>
<dbReference type="Proteomes" id="UP000054485">
    <property type="component" value="Unassembled WGS sequence"/>
</dbReference>
<name>A0A0D0AWS7_9AGAM</name>
<reference evidence="3" key="2">
    <citation type="submission" date="2015-01" db="EMBL/GenBank/DDBJ databases">
        <title>Evolutionary Origins and Diversification of the Mycorrhizal Mutualists.</title>
        <authorList>
            <consortium name="DOE Joint Genome Institute"/>
            <consortium name="Mycorrhizal Genomics Consortium"/>
            <person name="Kohler A."/>
            <person name="Kuo A."/>
            <person name="Nagy L.G."/>
            <person name="Floudas D."/>
            <person name="Copeland A."/>
            <person name="Barry K.W."/>
            <person name="Cichocki N."/>
            <person name="Veneault-Fourrey C."/>
            <person name="LaButti K."/>
            <person name="Lindquist E.A."/>
            <person name="Lipzen A."/>
            <person name="Lundell T."/>
            <person name="Morin E."/>
            <person name="Murat C."/>
            <person name="Riley R."/>
            <person name="Ohm R."/>
            <person name="Sun H."/>
            <person name="Tunlid A."/>
            <person name="Henrissat B."/>
            <person name="Grigoriev I.V."/>
            <person name="Hibbett D.S."/>
            <person name="Martin F."/>
        </authorList>
    </citation>
    <scope>NUCLEOTIDE SEQUENCE [LARGE SCALE GENOMIC DNA]</scope>
    <source>
        <strain evidence="3">UH-Slu-Lm8-n1</strain>
    </source>
</reference>